<feature type="domain" description="eIF3a PCI" evidence="6">
    <location>
        <begin position="14"/>
        <end position="336"/>
    </location>
</feature>
<evidence type="ECO:0000256" key="3">
    <source>
        <dbReference type="ARBA" id="ARBA00022540"/>
    </source>
</evidence>
<keyword evidence="8" id="KW-1185">Reference proteome</keyword>
<reference evidence="7 8" key="1">
    <citation type="journal article" date="2013" name="BMC Genomics">
        <title>Reconstruction of the lipid metabolism for the microalga Monoraphidium neglectum from its genome sequence reveals characteristics suitable for biofuel production.</title>
        <authorList>
            <person name="Bogen C."/>
            <person name="Al-Dilaimi A."/>
            <person name="Albersmeier A."/>
            <person name="Wichmann J."/>
            <person name="Grundmann M."/>
            <person name="Rupp O."/>
            <person name="Lauersen K.J."/>
            <person name="Blifernez-Klassen O."/>
            <person name="Kalinowski J."/>
            <person name="Goesmann A."/>
            <person name="Mussgnug J.H."/>
            <person name="Kruse O."/>
        </authorList>
    </citation>
    <scope>NUCLEOTIDE SEQUENCE [LARGE SCALE GENOMIC DNA]</scope>
    <source>
        <strain evidence="7 8">SAG 48.87</strain>
    </source>
</reference>
<dbReference type="GO" id="GO:0002188">
    <property type="term" value="P:translation reinitiation"/>
    <property type="evidence" value="ECO:0007669"/>
    <property type="project" value="TreeGrafter"/>
</dbReference>
<dbReference type="AlphaFoldDB" id="A0A0D2LF59"/>
<dbReference type="GeneID" id="25735526"/>
<keyword evidence="2" id="KW-0963">Cytoplasm</keyword>
<dbReference type="FunFam" id="4.10.860.10:FF:000001">
    <property type="entry name" value="Eukaryotic translation initiation factor 3 subunit A"/>
    <property type="match status" value="1"/>
</dbReference>
<accession>A0A0D2LF59</accession>
<dbReference type="KEGG" id="mng:MNEG_2648"/>
<dbReference type="GO" id="GO:0003743">
    <property type="term" value="F:translation initiation factor activity"/>
    <property type="evidence" value="ECO:0007669"/>
    <property type="project" value="UniProtKB-KW"/>
</dbReference>
<gene>
    <name evidence="7" type="ORF">MNEG_2648</name>
</gene>
<dbReference type="GO" id="GO:0043614">
    <property type="term" value="C:multi-eIF complex"/>
    <property type="evidence" value="ECO:0007669"/>
    <property type="project" value="TreeGrafter"/>
</dbReference>
<dbReference type="EMBL" id="KK100525">
    <property type="protein sequence ID" value="KIZ05314.1"/>
    <property type="molecule type" value="Genomic_DNA"/>
</dbReference>
<protein>
    <submittedName>
        <fullName evidence="7">Eukaryotic translation initiation factor 3 subunit A</fullName>
    </submittedName>
</protein>
<evidence type="ECO:0000256" key="5">
    <source>
        <dbReference type="ARBA" id="ARBA00022917"/>
    </source>
</evidence>
<evidence type="ECO:0000256" key="1">
    <source>
        <dbReference type="ARBA" id="ARBA00004496"/>
    </source>
</evidence>
<dbReference type="GO" id="GO:0071541">
    <property type="term" value="C:eukaryotic translation initiation factor 3 complex, eIF3m"/>
    <property type="evidence" value="ECO:0007669"/>
    <property type="project" value="TreeGrafter"/>
</dbReference>
<dbReference type="InterPro" id="IPR054711">
    <property type="entry name" value="eIF3a_PCI_TPR-like"/>
</dbReference>
<sequence>MSRFRGGGSWARPENALKRAEELIGVGQKAAALQSLRDVITSKRSRANWSKTYEDIMFKLMDLCVEMKRRNDAKEALMQYRNMCQQVNINSLEEVIKYYLNKATEMAEQARVQAEATSLDTVEDLEEDAKPEDLMLSYVSGDKSKDRTDRELVTPWFRFLWESHRSVLEILRTNPKLEALYAMAATRAFGFCLAYKRNAEFRRLCDILRQHLANMQKYRDTRDITAPESWSLHLETRFEQLRVACELEMWGEAFRSVEDIQNLISLGKRQPKQQLMAAYYSRLTQIFKVSNAQLYHSYAWLKLFNFSRSFNKNLTPADVSMMATSVVLATLSVPAYDRALAGRGGGLLVISIGGLSGGRRQL</sequence>
<proteinExistence type="predicted"/>
<name>A0A0D2LF59_9CHLO</name>
<dbReference type="PANTHER" id="PTHR14005">
    <property type="entry name" value="EUKARYOTIC TRANSLATION INITIATION FACTOR 3, THETA SUBUNIT"/>
    <property type="match status" value="1"/>
</dbReference>
<dbReference type="Gene3D" id="1.25.40.860">
    <property type="match status" value="1"/>
</dbReference>
<dbReference type="GO" id="GO:0001732">
    <property type="term" value="P:formation of cytoplasmic translation initiation complex"/>
    <property type="evidence" value="ECO:0007669"/>
    <property type="project" value="TreeGrafter"/>
</dbReference>
<dbReference type="InterPro" id="IPR027512">
    <property type="entry name" value="EIF3A"/>
</dbReference>
<keyword evidence="3 7" id="KW-0396">Initiation factor</keyword>
<comment type="subcellular location">
    <subcellularLocation>
        <location evidence="1">Cytoplasm</location>
    </subcellularLocation>
</comment>
<organism evidence="7 8">
    <name type="scientific">Monoraphidium neglectum</name>
    <dbReference type="NCBI Taxonomy" id="145388"/>
    <lineage>
        <taxon>Eukaryota</taxon>
        <taxon>Viridiplantae</taxon>
        <taxon>Chlorophyta</taxon>
        <taxon>core chlorophytes</taxon>
        <taxon>Chlorophyceae</taxon>
        <taxon>CS clade</taxon>
        <taxon>Sphaeropleales</taxon>
        <taxon>Selenastraceae</taxon>
        <taxon>Monoraphidium</taxon>
    </lineage>
</organism>
<dbReference type="Pfam" id="PF22591">
    <property type="entry name" value="eIF3a_PCI_TPR-like"/>
    <property type="match status" value="1"/>
</dbReference>
<evidence type="ECO:0000313" key="8">
    <source>
        <dbReference type="Proteomes" id="UP000054498"/>
    </source>
</evidence>
<dbReference type="Gene3D" id="4.10.860.10">
    <property type="entry name" value="UVR domain"/>
    <property type="match status" value="1"/>
</dbReference>
<dbReference type="GO" id="GO:0003729">
    <property type="term" value="F:mRNA binding"/>
    <property type="evidence" value="ECO:0007669"/>
    <property type="project" value="TreeGrafter"/>
</dbReference>
<keyword evidence="5" id="KW-0648">Protein biosynthesis</keyword>
<evidence type="ECO:0000256" key="4">
    <source>
        <dbReference type="ARBA" id="ARBA00022884"/>
    </source>
</evidence>
<dbReference type="GO" id="GO:0071540">
    <property type="term" value="C:eukaryotic translation initiation factor 3 complex, eIF3e"/>
    <property type="evidence" value="ECO:0007669"/>
    <property type="project" value="TreeGrafter"/>
</dbReference>
<dbReference type="RefSeq" id="XP_013904333.1">
    <property type="nucleotide sequence ID" value="XM_014048879.1"/>
</dbReference>
<evidence type="ECO:0000313" key="7">
    <source>
        <dbReference type="EMBL" id="KIZ05314.1"/>
    </source>
</evidence>
<evidence type="ECO:0000259" key="6">
    <source>
        <dbReference type="Pfam" id="PF22591"/>
    </source>
</evidence>
<dbReference type="OrthoDB" id="18884at2759"/>
<keyword evidence="4" id="KW-0694">RNA-binding</keyword>
<dbReference type="PANTHER" id="PTHR14005:SF0">
    <property type="entry name" value="EUKARYOTIC TRANSLATION INITIATION FACTOR 3 SUBUNIT A"/>
    <property type="match status" value="1"/>
</dbReference>
<evidence type="ECO:0000256" key="2">
    <source>
        <dbReference type="ARBA" id="ARBA00022490"/>
    </source>
</evidence>
<dbReference type="Proteomes" id="UP000054498">
    <property type="component" value="Unassembled WGS sequence"/>
</dbReference>
<dbReference type="STRING" id="145388.A0A0D2LF59"/>